<dbReference type="SMART" id="SM00587">
    <property type="entry name" value="CHK"/>
    <property type="match status" value="1"/>
</dbReference>
<keyword evidence="3" id="KW-1185">Reference proteome</keyword>
<protein>
    <recommendedName>
        <fullName evidence="1">CHK kinase-like domain-containing protein</fullName>
    </recommendedName>
</protein>
<organism evidence="2 3">
    <name type="scientific">Ranatra chinensis</name>
    <dbReference type="NCBI Taxonomy" id="642074"/>
    <lineage>
        <taxon>Eukaryota</taxon>
        <taxon>Metazoa</taxon>
        <taxon>Ecdysozoa</taxon>
        <taxon>Arthropoda</taxon>
        <taxon>Hexapoda</taxon>
        <taxon>Insecta</taxon>
        <taxon>Pterygota</taxon>
        <taxon>Neoptera</taxon>
        <taxon>Paraneoptera</taxon>
        <taxon>Hemiptera</taxon>
        <taxon>Heteroptera</taxon>
        <taxon>Panheteroptera</taxon>
        <taxon>Nepomorpha</taxon>
        <taxon>Nepidae</taxon>
        <taxon>Ranatrinae</taxon>
        <taxon>Ranatra</taxon>
    </lineage>
</organism>
<name>A0ABD0YZT8_9HEMI</name>
<proteinExistence type="predicted"/>
<feature type="domain" description="CHK kinase-like" evidence="1">
    <location>
        <begin position="105"/>
        <end position="297"/>
    </location>
</feature>
<evidence type="ECO:0000259" key="1">
    <source>
        <dbReference type="SMART" id="SM00587"/>
    </source>
</evidence>
<dbReference type="PANTHER" id="PTHR11012">
    <property type="entry name" value="PROTEIN KINASE-LIKE DOMAIN-CONTAINING"/>
    <property type="match status" value="1"/>
</dbReference>
<evidence type="ECO:0000313" key="3">
    <source>
        <dbReference type="Proteomes" id="UP001558652"/>
    </source>
</evidence>
<dbReference type="Proteomes" id="UP001558652">
    <property type="component" value="Unassembled WGS sequence"/>
</dbReference>
<accession>A0ABD0YZT8</accession>
<dbReference type="InterPro" id="IPR011009">
    <property type="entry name" value="Kinase-like_dom_sf"/>
</dbReference>
<sequence length="382" mass="43403">MERNTARILNMKFENAVGPGQNYTSEIIRVRMEVVLGSGRSTKKSLIVKRKIEKTSSLIDAFNLFGLETEMYTEMIPQYEILMEEQPDGSEPLWPIYYGSTNNTIVFEDLKASGFTMADRHEGLDLDHALLTLKSLGRFHGMGAALVNRGRIQVATLPPYLLCRNDPMCNKFFIGGVSKLAETILTKWDEKWAGTAERLKKIVENLGTQLVELCSAQDLKLKVLNHGDCWTNNMLYKYDSDRPIAMRFVDYQLFHYNSYAWDLSYFLYSSVRPSVRHQNMTQLLGAYHTALHSTMRAYQCPIDQAPTMEELSAEMDRLSVVGLMMTCSLTPVAMASPDDAMDMDKFIDDSVDSAQNPAMYLNPKYTAAIKQDLEYFTKMGVL</sequence>
<dbReference type="EMBL" id="JBFDAA010000001">
    <property type="protein sequence ID" value="KAL1140749.1"/>
    <property type="molecule type" value="Genomic_DNA"/>
</dbReference>
<dbReference type="PANTHER" id="PTHR11012:SF56">
    <property type="entry name" value="CHK KINASE-LIKE DOMAIN-CONTAINING PROTEIN-RELATED"/>
    <property type="match status" value="1"/>
</dbReference>
<dbReference type="Pfam" id="PF02958">
    <property type="entry name" value="EcKL"/>
    <property type="match status" value="1"/>
</dbReference>
<dbReference type="InterPro" id="IPR015897">
    <property type="entry name" value="CHK_kinase-like"/>
</dbReference>
<comment type="caution">
    <text evidence="2">The sequence shown here is derived from an EMBL/GenBank/DDBJ whole genome shotgun (WGS) entry which is preliminary data.</text>
</comment>
<dbReference type="AlphaFoldDB" id="A0ABD0YZT8"/>
<dbReference type="InterPro" id="IPR004119">
    <property type="entry name" value="EcKL"/>
</dbReference>
<reference evidence="2 3" key="1">
    <citation type="submission" date="2024-07" db="EMBL/GenBank/DDBJ databases">
        <title>Chromosome-level genome assembly of the water stick insect Ranatra chinensis (Heteroptera: Nepidae).</title>
        <authorList>
            <person name="Liu X."/>
        </authorList>
    </citation>
    <scope>NUCLEOTIDE SEQUENCE [LARGE SCALE GENOMIC DNA]</scope>
    <source>
        <strain evidence="2">Cailab_2021Rc</strain>
        <tissue evidence="2">Muscle</tissue>
    </source>
</reference>
<dbReference type="SUPFAM" id="SSF56112">
    <property type="entry name" value="Protein kinase-like (PK-like)"/>
    <property type="match status" value="1"/>
</dbReference>
<dbReference type="Gene3D" id="3.90.1200.10">
    <property type="match status" value="1"/>
</dbReference>
<evidence type="ECO:0000313" key="2">
    <source>
        <dbReference type="EMBL" id="KAL1140749.1"/>
    </source>
</evidence>
<gene>
    <name evidence="2" type="ORF">AAG570_000679</name>
</gene>